<dbReference type="SMART" id="SM00388">
    <property type="entry name" value="HisKA"/>
    <property type="match status" value="1"/>
</dbReference>
<dbReference type="InterPro" id="IPR036097">
    <property type="entry name" value="HisK_dim/P_sf"/>
</dbReference>
<keyword evidence="3" id="KW-0378">Hydrolase</keyword>
<dbReference type="InterPro" id="IPR052016">
    <property type="entry name" value="Bact_Sigma-Reg"/>
</dbReference>
<dbReference type="InterPro" id="IPR001932">
    <property type="entry name" value="PPM-type_phosphatase-like_dom"/>
</dbReference>
<evidence type="ECO:0000313" key="6">
    <source>
        <dbReference type="EMBL" id="MBE9222344.1"/>
    </source>
</evidence>
<dbReference type="SMART" id="SM00448">
    <property type="entry name" value="REC"/>
    <property type="match status" value="1"/>
</dbReference>
<feature type="domain" description="Response regulatory" evidence="5">
    <location>
        <begin position="193"/>
        <end position="309"/>
    </location>
</feature>
<dbReference type="SMART" id="SM00331">
    <property type="entry name" value="PP2C_SIG"/>
    <property type="match status" value="1"/>
</dbReference>
<evidence type="ECO:0000259" key="5">
    <source>
        <dbReference type="PROSITE" id="PS50110"/>
    </source>
</evidence>
<dbReference type="InterPro" id="IPR001789">
    <property type="entry name" value="Sig_transdc_resp-reg_receiver"/>
</dbReference>
<evidence type="ECO:0000256" key="3">
    <source>
        <dbReference type="ARBA" id="ARBA00022801"/>
    </source>
</evidence>
<dbReference type="PANTHER" id="PTHR43156">
    <property type="entry name" value="STAGE II SPORULATION PROTEIN E-RELATED"/>
    <property type="match status" value="1"/>
</dbReference>
<dbReference type="RefSeq" id="WP_193800506.1">
    <property type="nucleotide sequence ID" value="NZ_JADEWC010000011.1"/>
</dbReference>
<sequence length="597" mass="67902">MDETIKNIPEITQLNSSIIANLRHDLRTPINAILGYSEMLLEDLGNVEEERAIALNQPIIEKLSSIQKNGKEVLATINQLLKQENQDYSKDNFSQKISLLRQKTDPLISTILHNCQIIKTNQNHQQEDFLKDLERIHKSSIRLKNFLTDLERFEFIIPIENPQDISNIPIQEFVDTRHPKINKPIDKKNITGHILAVDDNENNRDLLHSQLTREGYTVTTAIDGKQALEMISQQDYDLILLDLLMPEIDGYQVLETLKQDDKKKHIPVIMISALDEMDNVIRCIEIGAEDYLPKPFNKILLRARIEASLEKKILRDREMQYLQKINKELEKGREVQLNFLPSAPLKIPNWEIATFFKPARQVAGDFYDTFTLPDGNVVLVLADVCDKGVGAALFMGLFRSLIRIFSHQHRLQGDINNILATHQPLGTGWIGEDTQTNLTHLNALQAVSITNNYIGNNHGDLGMFATMFMGVLNPENGLLTYINGGHESLYVKDSQGHTKQLLKSTGPAVGMMPGMKFNFKQFYLEIGDIVFGNTDGVTDARSVDKEFFRSKRLEELLDKPCNSVTDLVNTVKDRVIEHIGEADQFDDLTMLAVRRIP</sequence>
<organism evidence="6 7">
    <name type="scientific">Cyanobacterium stanieri LEGE 03274</name>
    <dbReference type="NCBI Taxonomy" id="1828756"/>
    <lineage>
        <taxon>Bacteria</taxon>
        <taxon>Bacillati</taxon>
        <taxon>Cyanobacteriota</taxon>
        <taxon>Cyanophyceae</taxon>
        <taxon>Oscillatoriophycideae</taxon>
        <taxon>Chroococcales</taxon>
        <taxon>Geminocystaceae</taxon>
        <taxon>Cyanobacterium</taxon>
    </lineage>
</organism>
<evidence type="ECO:0000256" key="4">
    <source>
        <dbReference type="PROSITE-ProRule" id="PRU00169"/>
    </source>
</evidence>
<comment type="catalytic activity">
    <reaction evidence="1">
        <text>ATP + protein L-histidine = ADP + protein N-phospho-L-histidine.</text>
        <dbReference type="EC" id="2.7.13.3"/>
    </reaction>
</comment>
<name>A0ABR9V377_9CHRO</name>
<dbReference type="InterPro" id="IPR036457">
    <property type="entry name" value="PPM-type-like_dom_sf"/>
</dbReference>
<keyword evidence="4" id="KW-0597">Phosphoprotein</keyword>
<dbReference type="InterPro" id="IPR011006">
    <property type="entry name" value="CheY-like_superfamily"/>
</dbReference>
<dbReference type="Proteomes" id="UP000654604">
    <property type="component" value="Unassembled WGS sequence"/>
</dbReference>
<feature type="modified residue" description="4-aspartylphosphate" evidence="4">
    <location>
        <position position="242"/>
    </location>
</feature>
<gene>
    <name evidence="6" type="ORF">IQ215_06505</name>
</gene>
<dbReference type="PANTHER" id="PTHR43156:SF2">
    <property type="entry name" value="STAGE II SPORULATION PROTEIN E"/>
    <property type="match status" value="1"/>
</dbReference>
<dbReference type="EC" id="2.7.13.3" evidence="2"/>
<dbReference type="EMBL" id="JADEWC010000011">
    <property type="protein sequence ID" value="MBE9222344.1"/>
    <property type="molecule type" value="Genomic_DNA"/>
</dbReference>
<dbReference type="SUPFAM" id="SSF52172">
    <property type="entry name" value="CheY-like"/>
    <property type="match status" value="1"/>
</dbReference>
<accession>A0ABR9V377</accession>
<dbReference type="Gene3D" id="3.60.40.10">
    <property type="entry name" value="PPM-type phosphatase domain"/>
    <property type="match status" value="1"/>
</dbReference>
<evidence type="ECO:0000256" key="1">
    <source>
        <dbReference type="ARBA" id="ARBA00000085"/>
    </source>
</evidence>
<proteinExistence type="predicted"/>
<dbReference type="Pfam" id="PF07228">
    <property type="entry name" value="SpoIIE"/>
    <property type="match status" value="1"/>
</dbReference>
<comment type="caution">
    <text evidence="6">The sequence shown here is derived from an EMBL/GenBank/DDBJ whole genome shotgun (WGS) entry which is preliminary data.</text>
</comment>
<keyword evidence="7" id="KW-1185">Reference proteome</keyword>
<dbReference type="Pfam" id="PF00072">
    <property type="entry name" value="Response_reg"/>
    <property type="match status" value="1"/>
</dbReference>
<dbReference type="Gene3D" id="1.10.287.130">
    <property type="match status" value="1"/>
</dbReference>
<dbReference type="SUPFAM" id="SSF81606">
    <property type="entry name" value="PP2C-like"/>
    <property type="match status" value="1"/>
</dbReference>
<dbReference type="SUPFAM" id="SSF47384">
    <property type="entry name" value="Homodimeric domain of signal transducing histidine kinase"/>
    <property type="match status" value="1"/>
</dbReference>
<dbReference type="PROSITE" id="PS50110">
    <property type="entry name" value="RESPONSE_REGULATORY"/>
    <property type="match status" value="1"/>
</dbReference>
<dbReference type="CDD" id="cd00082">
    <property type="entry name" value="HisKA"/>
    <property type="match status" value="1"/>
</dbReference>
<evidence type="ECO:0000313" key="7">
    <source>
        <dbReference type="Proteomes" id="UP000654604"/>
    </source>
</evidence>
<dbReference type="InterPro" id="IPR003661">
    <property type="entry name" value="HisK_dim/P_dom"/>
</dbReference>
<dbReference type="Pfam" id="PF00512">
    <property type="entry name" value="HisKA"/>
    <property type="match status" value="1"/>
</dbReference>
<protein>
    <recommendedName>
        <fullName evidence="2">histidine kinase</fullName>
        <ecNumber evidence="2">2.7.13.3</ecNumber>
    </recommendedName>
</protein>
<reference evidence="6 7" key="1">
    <citation type="submission" date="2020-10" db="EMBL/GenBank/DDBJ databases">
        <authorList>
            <person name="Castelo-Branco R."/>
            <person name="Eusebio N."/>
            <person name="Adriana R."/>
            <person name="Vieira A."/>
            <person name="Brugerolle De Fraissinette N."/>
            <person name="Rezende De Castro R."/>
            <person name="Schneider M.P."/>
            <person name="Vasconcelos V."/>
            <person name="Leao P.N."/>
        </authorList>
    </citation>
    <scope>NUCLEOTIDE SEQUENCE [LARGE SCALE GENOMIC DNA]</scope>
    <source>
        <strain evidence="6 7">LEGE 03274</strain>
    </source>
</reference>
<dbReference type="Gene3D" id="3.40.50.2300">
    <property type="match status" value="1"/>
</dbReference>
<evidence type="ECO:0000256" key="2">
    <source>
        <dbReference type="ARBA" id="ARBA00012438"/>
    </source>
</evidence>